<evidence type="ECO:0000313" key="8">
    <source>
        <dbReference type="Proteomes" id="UP000582090"/>
    </source>
</evidence>
<dbReference type="SFLD" id="SFLDS00029">
    <property type="entry name" value="Radical_SAM"/>
    <property type="match status" value="1"/>
</dbReference>
<dbReference type="PROSITE" id="PS51918">
    <property type="entry name" value="RADICAL_SAM"/>
    <property type="match status" value="1"/>
</dbReference>
<evidence type="ECO:0000256" key="5">
    <source>
        <dbReference type="ARBA" id="ARBA00023014"/>
    </source>
</evidence>
<proteinExistence type="predicted"/>
<protein>
    <recommendedName>
        <fullName evidence="6">Radical SAM core domain-containing protein</fullName>
    </recommendedName>
</protein>
<comment type="cofactor">
    <cofactor evidence="1">
        <name>[4Fe-4S] cluster</name>
        <dbReference type="ChEBI" id="CHEBI:49883"/>
    </cofactor>
</comment>
<dbReference type="InterPro" id="IPR051198">
    <property type="entry name" value="BchE-like"/>
</dbReference>
<dbReference type="PANTHER" id="PTHR43409:SF7">
    <property type="entry name" value="BLL1977 PROTEIN"/>
    <property type="match status" value="1"/>
</dbReference>
<dbReference type="RefSeq" id="WP_183899825.1">
    <property type="nucleotide sequence ID" value="NZ_JACIDW010000003.1"/>
</dbReference>
<accession>A0A7W6GC21</accession>
<evidence type="ECO:0000256" key="2">
    <source>
        <dbReference type="ARBA" id="ARBA00022691"/>
    </source>
</evidence>
<gene>
    <name evidence="7" type="ORF">GGQ67_001835</name>
</gene>
<dbReference type="GO" id="GO:0003824">
    <property type="term" value="F:catalytic activity"/>
    <property type="evidence" value="ECO:0007669"/>
    <property type="project" value="InterPro"/>
</dbReference>
<dbReference type="PANTHER" id="PTHR43409">
    <property type="entry name" value="ANAEROBIC MAGNESIUM-PROTOPORPHYRIN IX MONOMETHYL ESTER CYCLASE-RELATED"/>
    <property type="match status" value="1"/>
</dbReference>
<keyword evidence="4" id="KW-0408">Iron</keyword>
<dbReference type="GO" id="GO:0005829">
    <property type="term" value="C:cytosol"/>
    <property type="evidence" value="ECO:0007669"/>
    <property type="project" value="TreeGrafter"/>
</dbReference>
<dbReference type="AlphaFoldDB" id="A0A7W6GC21"/>
<organism evidence="7 8">
    <name type="scientific">Rhizobium metallidurans</name>
    <dbReference type="NCBI Taxonomy" id="1265931"/>
    <lineage>
        <taxon>Bacteria</taxon>
        <taxon>Pseudomonadati</taxon>
        <taxon>Pseudomonadota</taxon>
        <taxon>Alphaproteobacteria</taxon>
        <taxon>Hyphomicrobiales</taxon>
        <taxon>Rhizobiaceae</taxon>
        <taxon>Rhizobium/Agrobacterium group</taxon>
        <taxon>Rhizobium</taxon>
    </lineage>
</organism>
<evidence type="ECO:0000256" key="1">
    <source>
        <dbReference type="ARBA" id="ARBA00001966"/>
    </source>
</evidence>
<dbReference type="EMBL" id="JACIDW010000003">
    <property type="protein sequence ID" value="MBB3964196.1"/>
    <property type="molecule type" value="Genomic_DNA"/>
</dbReference>
<comment type="caution">
    <text evidence="7">The sequence shown here is derived from an EMBL/GenBank/DDBJ whole genome shotgun (WGS) entry which is preliminary data.</text>
</comment>
<dbReference type="Proteomes" id="UP000582090">
    <property type="component" value="Unassembled WGS sequence"/>
</dbReference>
<reference evidence="7 8" key="1">
    <citation type="submission" date="2020-08" db="EMBL/GenBank/DDBJ databases">
        <title>Genomic Encyclopedia of Type Strains, Phase IV (KMG-IV): sequencing the most valuable type-strain genomes for metagenomic binning, comparative biology and taxonomic classification.</title>
        <authorList>
            <person name="Goeker M."/>
        </authorList>
    </citation>
    <scope>NUCLEOTIDE SEQUENCE [LARGE SCALE GENOMIC DNA]</scope>
    <source>
        <strain evidence="7 8">DSM 26575</strain>
    </source>
</reference>
<sequence>MREQSETTDRNFQLILIKPSHYDDDGYVIRWWRAMIPSNSLAALYGIAADCAERRVLGPGVGIEITVIDETNTRVNTSALLRQLKTNDNFGMVALVGVQSNQYPRALDIARPFREAGIPVSMGGFHVSGCLSMLDGHAVGLDECREMGISMFAGEVEGRLDKVLQDAASGTLAPLYNFMNDLPSIEGAAVPFLPKTNVAQTLGLSTSFDAGRGCPYQCSFCTIINVQGRKSRFRTADDVEKLVRMNWAQGIHKFFITDDNFARNKDWEAIFDRLIELREKDGIPLGLMIQVDTLCHKIPNFIEKSKRAGVTRVFIGLENVNPDNLTAAKKNQNKITEYRKMLLAWKAQGIMTLAGYILGFPADTPDTIRRDIAIIQHELPLDVIEFFVLTPLPGSEDHQTLFRKGVAMDPDLNIYDVEHVCTEHPKMSKQEWESIYQEAWSLYYSPEHMKTLLRRAVATGVPLARLVKVLVSFATTVPLENVHPLQSGLLRLKHPSERRPDMPRERALVFWPRFVGETITKHLKLGGTIARLAVTALMISRDKNAKTYMDQALTPVGDHEDETLELFTKTAGGQAAVSHIKKVNELTHAHRAG</sequence>
<dbReference type="SMART" id="SM00729">
    <property type="entry name" value="Elp3"/>
    <property type="match status" value="1"/>
</dbReference>
<dbReference type="InterPro" id="IPR023404">
    <property type="entry name" value="rSAM_horseshoe"/>
</dbReference>
<dbReference type="Pfam" id="PF04055">
    <property type="entry name" value="Radical_SAM"/>
    <property type="match status" value="1"/>
</dbReference>
<keyword evidence="2" id="KW-0949">S-adenosyl-L-methionine</keyword>
<dbReference type="CDD" id="cd01335">
    <property type="entry name" value="Radical_SAM"/>
    <property type="match status" value="1"/>
</dbReference>
<dbReference type="Gene3D" id="3.80.30.20">
    <property type="entry name" value="tm_1862 like domain"/>
    <property type="match status" value="1"/>
</dbReference>
<keyword evidence="8" id="KW-1185">Reference proteome</keyword>
<dbReference type="GO" id="GO:0046872">
    <property type="term" value="F:metal ion binding"/>
    <property type="evidence" value="ECO:0007669"/>
    <property type="project" value="UniProtKB-KW"/>
</dbReference>
<dbReference type="InterPro" id="IPR006638">
    <property type="entry name" value="Elp3/MiaA/NifB-like_rSAM"/>
</dbReference>
<feature type="domain" description="Radical SAM core" evidence="6">
    <location>
        <begin position="200"/>
        <end position="430"/>
    </location>
</feature>
<dbReference type="SFLD" id="SFLDG01082">
    <property type="entry name" value="B12-binding_domain_containing"/>
    <property type="match status" value="1"/>
</dbReference>
<evidence type="ECO:0000256" key="4">
    <source>
        <dbReference type="ARBA" id="ARBA00023004"/>
    </source>
</evidence>
<dbReference type="SUPFAM" id="SSF102114">
    <property type="entry name" value="Radical SAM enzymes"/>
    <property type="match status" value="1"/>
</dbReference>
<evidence type="ECO:0000259" key="6">
    <source>
        <dbReference type="PROSITE" id="PS51918"/>
    </source>
</evidence>
<dbReference type="InterPro" id="IPR007197">
    <property type="entry name" value="rSAM"/>
</dbReference>
<keyword evidence="3" id="KW-0479">Metal-binding</keyword>
<name>A0A7W6GC21_9HYPH</name>
<evidence type="ECO:0000313" key="7">
    <source>
        <dbReference type="EMBL" id="MBB3964196.1"/>
    </source>
</evidence>
<dbReference type="GO" id="GO:0051536">
    <property type="term" value="F:iron-sulfur cluster binding"/>
    <property type="evidence" value="ECO:0007669"/>
    <property type="project" value="UniProtKB-KW"/>
</dbReference>
<evidence type="ECO:0000256" key="3">
    <source>
        <dbReference type="ARBA" id="ARBA00022723"/>
    </source>
</evidence>
<dbReference type="InterPro" id="IPR058240">
    <property type="entry name" value="rSAM_sf"/>
</dbReference>
<keyword evidence="5" id="KW-0411">Iron-sulfur</keyword>